<keyword evidence="5" id="KW-1185">Reference proteome</keyword>
<protein>
    <recommendedName>
        <fullName evidence="6">FAD-binding domain-containing protein</fullName>
    </recommendedName>
</protein>
<dbReference type="InterPro" id="IPR036188">
    <property type="entry name" value="FAD/NAD-bd_sf"/>
</dbReference>
<dbReference type="PANTHER" id="PTHR46720:SF3">
    <property type="entry name" value="FAD-BINDING DOMAIN-CONTAINING PROTEIN-RELATED"/>
    <property type="match status" value="1"/>
</dbReference>
<evidence type="ECO:0008006" key="6">
    <source>
        <dbReference type="Google" id="ProtNLM"/>
    </source>
</evidence>
<dbReference type="SUPFAM" id="SSF51905">
    <property type="entry name" value="FAD/NAD(P)-binding domain"/>
    <property type="match status" value="1"/>
</dbReference>
<reference evidence="4 5" key="1">
    <citation type="journal article" date="2023" name="G3 (Bethesda)">
        <title>A chromosome-level genome assembly of Zasmidium syzygii isolated from banana leaves.</title>
        <authorList>
            <person name="van Westerhoven A.C."/>
            <person name="Mehrabi R."/>
            <person name="Talebi R."/>
            <person name="Steentjes M.B.F."/>
            <person name="Corcolon B."/>
            <person name="Chong P.A."/>
            <person name="Kema G.H.J."/>
            <person name="Seidl M.F."/>
        </authorList>
    </citation>
    <scope>NUCLEOTIDE SEQUENCE [LARGE SCALE GENOMIC DNA]</scope>
    <source>
        <strain evidence="4 5">P124</strain>
    </source>
</reference>
<proteinExistence type="predicted"/>
<evidence type="ECO:0000256" key="3">
    <source>
        <dbReference type="ARBA" id="ARBA00023002"/>
    </source>
</evidence>
<keyword evidence="3" id="KW-0560">Oxidoreductase</keyword>
<evidence type="ECO:0000256" key="1">
    <source>
        <dbReference type="ARBA" id="ARBA00022630"/>
    </source>
</evidence>
<gene>
    <name evidence="4" type="ORF">PRZ48_002496</name>
</gene>
<evidence type="ECO:0000313" key="4">
    <source>
        <dbReference type="EMBL" id="KAK4508757.1"/>
    </source>
</evidence>
<name>A0ABR0F4D1_ZASCE</name>
<keyword evidence="1" id="KW-0285">Flavoprotein</keyword>
<dbReference type="EMBL" id="JAXOVC010000001">
    <property type="protein sequence ID" value="KAK4508757.1"/>
    <property type="molecule type" value="Genomic_DNA"/>
</dbReference>
<organism evidence="4 5">
    <name type="scientific">Zasmidium cellare</name>
    <name type="common">Wine cellar mold</name>
    <name type="synonym">Racodium cellare</name>
    <dbReference type="NCBI Taxonomy" id="395010"/>
    <lineage>
        <taxon>Eukaryota</taxon>
        <taxon>Fungi</taxon>
        <taxon>Dikarya</taxon>
        <taxon>Ascomycota</taxon>
        <taxon>Pezizomycotina</taxon>
        <taxon>Dothideomycetes</taxon>
        <taxon>Dothideomycetidae</taxon>
        <taxon>Mycosphaerellales</taxon>
        <taxon>Mycosphaerellaceae</taxon>
        <taxon>Zasmidium</taxon>
    </lineage>
</organism>
<evidence type="ECO:0000256" key="2">
    <source>
        <dbReference type="ARBA" id="ARBA00022827"/>
    </source>
</evidence>
<dbReference type="Proteomes" id="UP001305779">
    <property type="component" value="Unassembled WGS sequence"/>
</dbReference>
<evidence type="ECO:0000313" key="5">
    <source>
        <dbReference type="Proteomes" id="UP001305779"/>
    </source>
</evidence>
<dbReference type="InterPro" id="IPR051104">
    <property type="entry name" value="FAD_monoxygenase"/>
</dbReference>
<sequence>MHALSLQPHLDAHIFEAAPTFRESGLAIGIAHQAQEALELIGPSAIQALRDSGAVPSNGTWFMVGTGPDAGMELDAIDKAEMGRVESITQRAPFLKALLADAPARRMHANKRLAKIEQADHSVVLTFDNGSMHECDVLIGAGGIGSFVRKYVLGEDDPAVKPQLTGWYSIRAMVPYEQAREVLGPDLIDLDRPREVAWLGDGTWIMHNISDGGRLALFVTCIWGPETVQRDTWMREIDVEVETKKFEGWPRKFQKAWTEFFEKAETRPTAYYMRDHAHARTQGSGGGMSLEDALILSRLLSKSSTRDEAALALEVYNEIRLPRTQGIVDSSKAAGLLMTGRGPEGTDFAESKGQIRQRWDHILHFDNKKSVEEAENLLEERLRKGQA</sequence>
<dbReference type="Gene3D" id="3.50.50.60">
    <property type="entry name" value="FAD/NAD(P)-binding domain"/>
    <property type="match status" value="1"/>
</dbReference>
<comment type="caution">
    <text evidence="4">The sequence shown here is derived from an EMBL/GenBank/DDBJ whole genome shotgun (WGS) entry which is preliminary data.</text>
</comment>
<accession>A0ABR0F4D1</accession>
<dbReference type="PANTHER" id="PTHR46720">
    <property type="entry name" value="HYDROXYLASE, PUTATIVE (AFU_ORTHOLOGUE AFUA_3G01460)-RELATED"/>
    <property type="match status" value="1"/>
</dbReference>
<keyword evidence="2" id="KW-0274">FAD</keyword>